<dbReference type="OrthoDB" id="5962656at2759"/>
<proteinExistence type="predicted"/>
<dbReference type="PROSITE" id="PS51450">
    <property type="entry name" value="LRR"/>
    <property type="match status" value="1"/>
</dbReference>
<evidence type="ECO:0000256" key="1">
    <source>
        <dbReference type="ARBA" id="ARBA00022614"/>
    </source>
</evidence>
<evidence type="ECO:0000313" key="3">
    <source>
        <dbReference type="EMBL" id="RMX43067.1"/>
    </source>
</evidence>
<evidence type="ECO:0008006" key="5">
    <source>
        <dbReference type="Google" id="ProtNLM"/>
    </source>
</evidence>
<dbReference type="EMBL" id="RCHS01003245">
    <property type="protein sequence ID" value="RMX43067.1"/>
    <property type="molecule type" value="Genomic_DNA"/>
</dbReference>
<gene>
    <name evidence="3" type="ORF">pdam_00015281</name>
</gene>
<dbReference type="InterPro" id="IPR051261">
    <property type="entry name" value="NLR"/>
</dbReference>
<dbReference type="SUPFAM" id="SSF52047">
    <property type="entry name" value="RNI-like"/>
    <property type="match status" value="1"/>
</dbReference>
<comment type="caution">
    <text evidence="3">The sequence shown here is derived from an EMBL/GenBank/DDBJ whole genome shotgun (WGS) entry which is preliminary data.</text>
</comment>
<accession>A0A3M6TNT8</accession>
<keyword evidence="4" id="KW-1185">Reference proteome</keyword>
<dbReference type="InterPro" id="IPR032675">
    <property type="entry name" value="LRR_dom_sf"/>
</dbReference>
<dbReference type="SMART" id="SM00368">
    <property type="entry name" value="LRR_RI"/>
    <property type="match status" value="3"/>
</dbReference>
<dbReference type="AlphaFoldDB" id="A0A3M6TNT8"/>
<reference evidence="3 4" key="1">
    <citation type="journal article" date="2018" name="Sci. Rep.">
        <title>Comparative analysis of the Pocillopora damicornis genome highlights role of immune system in coral evolution.</title>
        <authorList>
            <person name="Cunning R."/>
            <person name="Bay R.A."/>
            <person name="Gillette P."/>
            <person name="Baker A.C."/>
            <person name="Traylor-Knowles N."/>
        </authorList>
    </citation>
    <scope>NUCLEOTIDE SEQUENCE [LARGE SCALE GENOMIC DNA]</scope>
    <source>
        <strain evidence="3">RSMAS</strain>
        <tissue evidence="3">Whole animal</tissue>
    </source>
</reference>
<sequence>MQEFFAARHLTNWSATELRNFITENIKESKWLLVFPFLAGLMVDKNDLPSEIISNLLPVKTEEKQSADYNEQWTENEEKRKVTLCPTKDEQDLAGNNILVIGAQHLAKAINKNNRQLRMLNLSLNNISDIRAQHLTKVINNNVSQLHTLNLLYNDTSDTGAQHLAEAIKNNNCQLHTLNLWNNNIADNGAQNLAEAITNNNCQLCTLDLAANENITEAGKQKAYNLLSNNQSKCEMIILRNYTREAPPL</sequence>
<name>A0A3M6TNT8_POCDA</name>
<protein>
    <recommendedName>
        <fullName evidence="5">NACHT LRR and PYD domain-containing protein</fullName>
    </recommendedName>
</protein>
<dbReference type="PANTHER" id="PTHR24106">
    <property type="entry name" value="NACHT, LRR AND CARD DOMAINS-CONTAINING"/>
    <property type="match status" value="1"/>
</dbReference>
<keyword evidence="2" id="KW-0677">Repeat</keyword>
<organism evidence="3 4">
    <name type="scientific">Pocillopora damicornis</name>
    <name type="common">Cauliflower coral</name>
    <name type="synonym">Millepora damicornis</name>
    <dbReference type="NCBI Taxonomy" id="46731"/>
    <lineage>
        <taxon>Eukaryota</taxon>
        <taxon>Metazoa</taxon>
        <taxon>Cnidaria</taxon>
        <taxon>Anthozoa</taxon>
        <taxon>Hexacorallia</taxon>
        <taxon>Scleractinia</taxon>
        <taxon>Astrocoeniina</taxon>
        <taxon>Pocilloporidae</taxon>
        <taxon>Pocillopora</taxon>
    </lineage>
</organism>
<dbReference type="Proteomes" id="UP000275408">
    <property type="component" value="Unassembled WGS sequence"/>
</dbReference>
<evidence type="ECO:0000313" key="4">
    <source>
        <dbReference type="Proteomes" id="UP000275408"/>
    </source>
</evidence>
<evidence type="ECO:0000256" key="2">
    <source>
        <dbReference type="ARBA" id="ARBA00022737"/>
    </source>
</evidence>
<dbReference type="Gene3D" id="3.80.10.10">
    <property type="entry name" value="Ribonuclease Inhibitor"/>
    <property type="match status" value="1"/>
</dbReference>
<keyword evidence="1" id="KW-0433">Leucine-rich repeat</keyword>
<dbReference type="InterPro" id="IPR001611">
    <property type="entry name" value="Leu-rich_rpt"/>
</dbReference>